<dbReference type="Proteomes" id="UP000198501">
    <property type="component" value="Unassembled WGS sequence"/>
</dbReference>
<proteinExistence type="predicted"/>
<name>A0A1G6VJF5_9GAMM</name>
<protein>
    <submittedName>
        <fullName evidence="1">Uncharacterized protein</fullName>
    </submittedName>
</protein>
<dbReference type="EMBL" id="FNAL01000003">
    <property type="protein sequence ID" value="SDD53177.1"/>
    <property type="molecule type" value="Genomic_DNA"/>
</dbReference>
<evidence type="ECO:0000313" key="2">
    <source>
        <dbReference type="Proteomes" id="UP000198501"/>
    </source>
</evidence>
<organism evidence="1 2">
    <name type="scientific">Psychrobacter pacificensis</name>
    <dbReference type="NCBI Taxonomy" id="112002"/>
    <lineage>
        <taxon>Bacteria</taxon>
        <taxon>Pseudomonadati</taxon>
        <taxon>Pseudomonadota</taxon>
        <taxon>Gammaproteobacteria</taxon>
        <taxon>Moraxellales</taxon>
        <taxon>Moraxellaceae</taxon>
        <taxon>Psychrobacter</taxon>
    </lineage>
</organism>
<evidence type="ECO:0000313" key="1">
    <source>
        <dbReference type="EMBL" id="SDD53177.1"/>
    </source>
</evidence>
<accession>A0A1G6VJF5</accession>
<reference evidence="1 2" key="1">
    <citation type="submission" date="2016-10" db="EMBL/GenBank/DDBJ databases">
        <authorList>
            <person name="de Groot N.N."/>
        </authorList>
    </citation>
    <scope>NUCLEOTIDE SEQUENCE [LARGE SCALE GENOMIC DNA]</scope>
    <source>
        <strain evidence="1 2">DSM 23406</strain>
    </source>
</reference>
<dbReference type="AlphaFoldDB" id="A0A1G6VJF5"/>
<gene>
    <name evidence="1" type="ORF">SAMN05660405_00595</name>
</gene>
<sequence>MLSINNGASWLIIDPKIIDLKTISLKNMSHLKKTEPMRSVLFYVCDYVRIKVI</sequence>